<dbReference type="PROSITE" id="PS51782">
    <property type="entry name" value="LYSM"/>
    <property type="match status" value="1"/>
</dbReference>
<dbReference type="OrthoDB" id="408631at2759"/>
<dbReference type="GO" id="GO:0008061">
    <property type="term" value="F:chitin binding"/>
    <property type="evidence" value="ECO:0007669"/>
    <property type="project" value="UniProtKB-KW"/>
</dbReference>
<dbReference type="AlphaFoldDB" id="A0A9W4J938"/>
<dbReference type="PANTHER" id="PTHR34997">
    <property type="entry name" value="AM15"/>
    <property type="match status" value="1"/>
</dbReference>
<feature type="compositionally biased region" description="Acidic residues" evidence="3">
    <location>
        <begin position="385"/>
        <end position="402"/>
    </location>
</feature>
<feature type="region of interest" description="Disordered" evidence="3">
    <location>
        <begin position="789"/>
        <end position="817"/>
    </location>
</feature>
<name>A0A9W4J938_9EURO</name>
<evidence type="ECO:0000313" key="5">
    <source>
        <dbReference type="EMBL" id="CAG8379394.1"/>
    </source>
</evidence>
<feature type="region of interest" description="Disordered" evidence="3">
    <location>
        <begin position="384"/>
        <end position="409"/>
    </location>
</feature>
<dbReference type="PANTHER" id="PTHR34997:SF1">
    <property type="entry name" value="PEPTIDOGLYCAN-BINDING LYSIN DOMAIN"/>
    <property type="match status" value="1"/>
</dbReference>
<gene>
    <name evidence="5" type="ORF">PSALAMII_LOCUS5534</name>
</gene>
<sequence>MGDYGMPTNTASDGGTDVSGSAIATAAASTITTTASVPSPTLDGTVSRCGKYYKIGGNEDCATVEKKFGISLSDFVYLNPELFTNCTNLQKNVYYCAQPVGSISTYSGYGGTTSDEYSKLSMTSAPAPTYSYGTGGRPSIPIAKDTRKDCAEYAWYGNFKYKAQSRLMNCWSLAMVWDISPEDFILWNPSMAKNGTLGNSSANASSSATSADCQPSSYDYPCTISQSTSYCVGISAATSRSVPTSSASTTAEAVSTTAMTSTGQIALPLELWQQITSYLTTRDIKSMRLAAKQFSNAVELPLQRVFLSPNPLNIAVFRAVADHEKFRHQVTEIIWDDARLARGPLIRRELPGLEGELGSDEEGSDNETEISRYQGSYELDWPFEYSDDEDEDEDEDEDDEGGDPYNELRKSSKFKSKDCPVWFKAGCAASVEHAFWRQTNEDDGIDGIDMDHPDYKSIRKLGSIGPPLSECWDFYRTLIRQQDDFLASKSDEKAFIHGLKQFPTLAKVTVTPAAHGFLFNPLYQTPMIRSFPEGFNYPIPRGWPLPVHEQPEEVYSLPWNRLNEVQKERFHGFRIVVRALAEQKNDVVEFSLDSRLLRTGINCTILEDSKEYNHLATLLKKPGFRRLDLSFTLGGTWESFPHQKLHDILRGAGDLEHLSLATTGLDHGNEHKNLNVTPVPLKDIFPIENWPKLQHFELSRFIVGESDMISFLSELPATLQSVKLSFLTFVDNGNDWHSFLTKMREGIREGRLWSDSRRRNVTFGCRQDVSLPGRATWVGKEIDEYLYGDGESPFSEPPTHLPRVGYGSQKDQLDHSR</sequence>
<dbReference type="EMBL" id="CAJVPD010000235">
    <property type="protein sequence ID" value="CAG8379394.1"/>
    <property type="molecule type" value="Genomic_DNA"/>
</dbReference>
<dbReference type="Proteomes" id="UP001152592">
    <property type="component" value="Unassembled WGS sequence"/>
</dbReference>
<evidence type="ECO:0000313" key="6">
    <source>
        <dbReference type="Proteomes" id="UP001152592"/>
    </source>
</evidence>
<evidence type="ECO:0000256" key="3">
    <source>
        <dbReference type="SAM" id="MobiDB-lite"/>
    </source>
</evidence>
<protein>
    <recommendedName>
        <fullName evidence="4">LysM domain-containing protein</fullName>
    </recommendedName>
</protein>
<evidence type="ECO:0000256" key="2">
    <source>
        <dbReference type="ARBA" id="ARBA00023026"/>
    </source>
</evidence>
<dbReference type="InterPro" id="IPR036779">
    <property type="entry name" value="LysM_dom_sf"/>
</dbReference>
<organism evidence="5 6">
    <name type="scientific">Penicillium salamii</name>
    <dbReference type="NCBI Taxonomy" id="1612424"/>
    <lineage>
        <taxon>Eukaryota</taxon>
        <taxon>Fungi</taxon>
        <taxon>Dikarya</taxon>
        <taxon>Ascomycota</taxon>
        <taxon>Pezizomycotina</taxon>
        <taxon>Eurotiomycetes</taxon>
        <taxon>Eurotiomycetidae</taxon>
        <taxon>Eurotiales</taxon>
        <taxon>Aspergillaceae</taxon>
        <taxon>Penicillium</taxon>
    </lineage>
</organism>
<keyword evidence="1" id="KW-0147">Chitin-binding</keyword>
<dbReference type="InterPro" id="IPR018392">
    <property type="entry name" value="LysM"/>
</dbReference>
<dbReference type="Gene3D" id="3.10.350.10">
    <property type="entry name" value="LysM domain"/>
    <property type="match status" value="1"/>
</dbReference>
<feature type="domain" description="LysM" evidence="4">
    <location>
        <begin position="51"/>
        <end position="97"/>
    </location>
</feature>
<reference evidence="5" key="1">
    <citation type="submission" date="2021-07" db="EMBL/GenBank/DDBJ databases">
        <authorList>
            <person name="Branca A.L. A."/>
        </authorList>
    </citation>
    <scope>NUCLEOTIDE SEQUENCE</scope>
</reference>
<keyword evidence="2" id="KW-0843">Virulence</keyword>
<proteinExistence type="predicted"/>
<evidence type="ECO:0000259" key="4">
    <source>
        <dbReference type="PROSITE" id="PS51782"/>
    </source>
</evidence>
<comment type="caution">
    <text evidence="5">The sequence shown here is derived from an EMBL/GenBank/DDBJ whole genome shotgun (WGS) entry which is preliminary data.</text>
</comment>
<evidence type="ECO:0000256" key="1">
    <source>
        <dbReference type="ARBA" id="ARBA00022669"/>
    </source>
</evidence>
<dbReference type="InterPro" id="IPR052210">
    <property type="entry name" value="LysM1-like"/>
</dbReference>
<accession>A0A9W4J938</accession>